<name>A0A543I3E7_9MICO</name>
<keyword evidence="9" id="KW-1185">Reference proteome</keyword>
<dbReference type="GO" id="GO:0030313">
    <property type="term" value="C:cell envelope"/>
    <property type="evidence" value="ECO:0007669"/>
    <property type="project" value="UniProtKB-SubCell"/>
</dbReference>
<dbReference type="PANTHER" id="PTHR30290:SF10">
    <property type="entry name" value="PERIPLASMIC OLIGOPEPTIDE-BINDING PROTEIN-RELATED"/>
    <property type="match status" value="1"/>
</dbReference>
<evidence type="ECO:0000256" key="3">
    <source>
        <dbReference type="ARBA" id="ARBA00022448"/>
    </source>
</evidence>
<dbReference type="PIRSF" id="PIRSF002741">
    <property type="entry name" value="MppA"/>
    <property type="match status" value="1"/>
</dbReference>
<dbReference type="InterPro" id="IPR030678">
    <property type="entry name" value="Peptide/Ni-bd"/>
</dbReference>
<dbReference type="PANTHER" id="PTHR30290">
    <property type="entry name" value="PERIPLASMIC BINDING COMPONENT OF ABC TRANSPORTER"/>
    <property type="match status" value="1"/>
</dbReference>
<proteinExistence type="inferred from homology"/>
<comment type="caution">
    <text evidence="8">The sequence shown here is derived from an EMBL/GenBank/DDBJ whole genome shotgun (WGS) entry which is preliminary data.</text>
</comment>
<evidence type="ECO:0000256" key="6">
    <source>
        <dbReference type="SAM" id="SignalP"/>
    </source>
</evidence>
<gene>
    <name evidence="8" type="ORF">FBY41_1472</name>
</gene>
<organism evidence="8 9">
    <name type="scientific">Humibacillus xanthopallidus</name>
    <dbReference type="NCBI Taxonomy" id="412689"/>
    <lineage>
        <taxon>Bacteria</taxon>
        <taxon>Bacillati</taxon>
        <taxon>Actinomycetota</taxon>
        <taxon>Actinomycetes</taxon>
        <taxon>Micrococcales</taxon>
        <taxon>Intrasporangiaceae</taxon>
        <taxon>Humibacillus</taxon>
    </lineage>
</organism>
<dbReference type="EMBL" id="VFPM01000001">
    <property type="protein sequence ID" value="TQM65087.1"/>
    <property type="molecule type" value="Genomic_DNA"/>
</dbReference>
<feature type="signal peptide" evidence="6">
    <location>
        <begin position="1"/>
        <end position="33"/>
    </location>
</feature>
<dbReference type="PROSITE" id="PS51257">
    <property type="entry name" value="PROKAR_LIPOPROTEIN"/>
    <property type="match status" value="1"/>
</dbReference>
<evidence type="ECO:0000256" key="1">
    <source>
        <dbReference type="ARBA" id="ARBA00004196"/>
    </source>
</evidence>
<dbReference type="RefSeq" id="WP_141842683.1">
    <property type="nucleotide sequence ID" value="NZ_VFPM01000001.1"/>
</dbReference>
<accession>A0A543I3E7</accession>
<dbReference type="Pfam" id="PF00496">
    <property type="entry name" value="SBP_bac_5"/>
    <property type="match status" value="1"/>
</dbReference>
<feature type="chain" id="PRO_5038391367" evidence="6">
    <location>
        <begin position="34"/>
        <end position="630"/>
    </location>
</feature>
<dbReference type="GO" id="GO:0015833">
    <property type="term" value="P:peptide transport"/>
    <property type="evidence" value="ECO:0007669"/>
    <property type="project" value="TreeGrafter"/>
</dbReference>
<feature type="region of interest" description="Disordered" evidence="5">
    <location>
        <begin position="35"/>
        <end position="56"/>
    </location>
</feature>
<evidence type="ECO:0000256" key="5">
    <source>
        <dbReference type="SAM" id="MobiDB-lite"/>
    </source>
</evidence>
<dbReference type="InterPro" id="IPR039424">
    <property type="entry name" value="SBP_5"/>
</dbReference>
<evidence type="ECO:0000313" key="9">
    <source>
        <dbReference type="Proteomes" id="UP000316747"/>
    </source>
</evidence>
<dbReference type="InterPro" id="IPR000914">
    <property type="entry name" value="SBP_5_dom"/>
</dbReference>
<dbReference type="GO" id="GO:1904680">
    <property type="term" value="F:peptide transmembrane transporter activity"/>
    <property type="evidence" value="ECO:0007669"/>
    <property type="project" value="TreeGrafter"/>
</dbReference>
<dbReference type="OrthoDB" id="9046151at2"/>
<dbReference type="GO" id="GO:0042597">
    <property type="term" value="C:periplasmic space"/>
    <property type="evidence" value="ECO:0007669"/>
    <property type="project" value="UniProtKB-ARBA"/>
</dbReference>
<sequence>MRRPVARRAQRAARTMGLLAVAAVLGTAACTTAPEMTPATTTGTATPTATGSSAGPAPLVVETVFDHSTLDPTRQYDRSGALLSKALYETLTTYDGADQTKPQAGLAEYTMSPEGKWLTLRLRSGRTFSDGTPVTSDDVVFTLERVKGLRGPAASMLGNVTARKVDDRTLTLTSPDANFALPAMLANPAFGILNSRAVKANGGAIGPGDTADRWLSTHSAGSGPYVLSGANGNEVRLTVSPTWTGAAPAFPEVIVRDADPGRQVSDLTSGRADVALDLSPAQADRIAAAATGASASTSPATGATGAAGPTGAAGATPATPATPGATSPTTSPVAVMAALSSTTAFLMLHRDPAVNAWTANPDFEEAVRLGIDRQAVSTAVRDAIPAAGVIPIGIVGSLLAPTGTPAGTVTVPPTLATTLATPVAPPTTEPGPDDLPPTPGATPEATPAPIVPERDLAGARAALARSGYKGQPIPLTFARDLPIQGVPTSSVAAIVKTQLASVGINVVPTPLPAAQALERYRAGRDAFSLWSWNPDYTDPENYLAFAPGGLVGQRAGWSVGADADIDTLTDAARASVGDDRPDAYAAWQRALNTAGPFVPLFQPSSHLAHGPRVTELPTNPVWTLDLAGVS</sequence>
<dbReference type="Proteomes" id="UP000316747">
    <property type="component" value="Unassembled WGS sequence"/>
</dbReference>
<evidence type="ECO:0000313" key="8">
    <source>
        <dbReference type="EMBL" id="TQM65087.1"/>
    </source>
</evidence>
<feature type="domain" description="Solute-binding protein family 5" evidence="7">
    <location>
        <begin position="101"/>
        <end position="544"/>
    </location>
</feature>
<feature type="region of interest" description="Disordered" evidence="5">
    <location>
        <begin position="421"/>
        <end position="453"/>
    </location>
</feature>
<comment type="similarity">
    <text evidence="2">Belongs to the bacterial solute-binding protein 5 family.</text>
</comment>
<evidence type="ECO:0000259" key="7">
    <source>
        <dbReference type="Pfam" id="PF00496"/>
    </source>
</evidence>
<dbReference type="SUPFAM" id="SSF53850">
    <property type="entry name" value="Periplasmic binding protein-like II"/>
    <property type="match status" value="1"/>
</dbReference>
<dbReference type="AlphaFoldDB" id="A0A543I3E7"/>
<feature type="compositionally biased region" description="Pro residues" evidence="5">
    <location>
        <begin position="423"/>
        <end position="440"/>
    </location>
</feature>
<dbReference type="GO" id="GO:0043190">
    <property type="term" value="C:ATP-binding cassette (ABC) transporter complex"/>
    <property type="evidence" value="ECO:0007669"/>
    <property type="project" value="InterPro"/>
</dbReference>
<dbReference type="Gene3D" id="3.10.105.10">
    <property type="entry name" value="Dipeptide-binding Protein, Domain 3"/>
    <property type="match status" value="1"/>
</dbReference>
<protein>
    <submittedName>
        <fullName evidence="8">Peptide/nickel transport system substrate-binding protein</fullName>
    </submittedName>
</protein>
<dbReference type="Gene3D" id="3.40.190.10">
    <property type="entry name" value="Periplasmic binding protein-like II"/>
    <property type="match status" value="1"/>
</dbReference>
<evidence type="ECO:0000256" key="2">
    <source>
        <dbReference type="ARBA" id="ARBA00005695"/>
    </source>
</evidence>
<evidence type="ECO:0000256" key="4">
    <source>
        <dbReference type="ARBA" id="ARBA00022729"/>
    </source>
</evidence>
<keyword evidence="3" id="KW-0813">Transport</keyword>
<keyword evidence="4 6" id="KW-0732">Signal</keyword>
<comment type="subcellular location">
    <subcellularLocation>
        <location evidence="1">Cell envelope</location>
    </subcellularLocation>
</comment>
<feature type="region of interest" description="Disordered" evidence="5">
    <location>
        <begin position="290"/>
        <end position="330"/>
    </location>
</feature>
<reference evidence="8 9" key="1">
    <citation type="submission" date="2019-06" db="EMBL/GenBank/DDBJ databases">
        <title>Genome sequencing of plant associated microbes to promote plant fitness in Sorghum bicolor and Oryza sativa.</title>
        <authorList>
            <person name="Coleman-Derr D."/>
        </authorList>
    </citation>
    <scope>NUCLEOTIDE SEQUENCE [LARGE SCALE GENOMIC DNA]</scope>
    <source>
        <strain evidence="8 9">KV-663</strain>
    </source>
</reference>